<dbReference type="InterPro" id="IPR035979">
    <property type="entry name" value="RBD_domain_sf"/>
</dbReference>
<evidence type="ECO:0000256" key="3">
    <source>
        <dbReference type="SAM" id="MobiDB-lite"/>
    </source>
</evidence>
<dbReference type="eggNOG" id="KOG0123">
    <property type="taxonomic scope" value="Eukaryota"/>
</dbReference>
<dbReference type="Proteomes" id="UP000006038">
    <property type="component" value="Chromosome 4"/>
</dbReference>
<dbReference type="GO" id="GO:0003729">
    <property type="term" value="F:mRNA binding"/>
    <property type="evidence" value="ECO:0007669"/>
    <property type="project" value="TreeGrafter"/>
</dbReference>
<dbReference type="AlphaFoldDB" id="J3M2S1"/>
<feature type="compositionally biased region" description="Low complexity" evidence="3">
    <location>
        <begin position="942"/>
        <end position="955"/>
    </location>
</feature>
<feature type="compositionally biased region" description="Acidic residues" evidence="3">
    <location>
        <begin position="32"/>
        <end position="52"/>
    </location>
</feature>
<name>J3M2S1_ORYBR</name>
<feature type="compositionally biased region" description="Basic and acidic residues" evidence="3">
    <location>
        <begin position="1008"/>
        <end position="1025"/>
    </location>
</feature>
<feature type="compositionally biased region" description="Gly residues" evidence="3">
    <location>
        <begin position="1"/>
        <end position="10"/>
    </location>
</feature>
<dbReference type="InterPro" id="IPR000504">
    <property type="entry name" value="RRM_dom"/>
</dbReference>
<evidence type="ECO:0000256" key="2">
    <source>
        <dbReference type="PROSITE-ProRule" id="PRU00176"/>
    </source>
</evidence>
<feature type="domain" description="RRM" evidence="4">
    <location>
        <begin position="502"/>
        <end position="572"/>
    </location>
</feature>
<keyword evidence="1 2" id="KW-0694">RNA-binding</keyword>
<feature type="domain" description="RRM" evidence="4">
    <location>
        <begin position="406"/>
        <end position="484"/>
    </location>
</feature>
<feature type="compositionally biased region" description="Polar residues" evidence="3">
    <location>
        <begin position="14"/>
        <end position="24"/>
    </location>
</feature>
<sequence length="1025" mass="112653">MWTAQVGGGKATLAGQQESFSDKMNSAAGYEDGSEEEEPYEREFYDDEDDDIDDTKCVDPCDDSVLKEELHRKHIHEVESYDDLVVGEEECVTNPCALRVFKMERNEQELKQAQKMCNNIKENEIPAAKEIGTKPFKKRLVKFADDVSCYTYSTENFASAKLEKRKAQFDDQDKHLHKKQEHTPPSFPRDGSKLKEVDNTNLYVGNLPASVASHKLIEMFLPFGRIVRSRVVDDCFTGLSQGYGFVKYSDPHCAAEAIKRMNGRLVEGKALEVRVAGFPSSGSNPSIHAVPEDDNQPSKETNMTKLYVCNLSLSMNTDRLIDLFLPFGEVTSAKVARDHTTGLSKGYGFVQYSSSHHAAEAVIHLNGRLVEGRKIEVRVSGIPPKQPNSAVESPITTRTIKEIDMSNLYVCNMPSSIDTKKLVELFLPFGKITHARVMADPDTFSSKGYGFIKFTDSESAAKAIAAMNGTMVGGEMMAVRVARLSPSASSSAVQTSAEINKSKLYITNIPRSMTADTLINLFAPFGQISKVLMNLEYSLVWYADVPSATKAVEHMDGYLVEGKRLVVKGAEPIPTNFPESAFPQTGGKTKEIDMANLYVGRVPSSVTEDQLIDLFRPFGWIVQARMFPFSGYGMVRYDNPSSAAAAIDHLDGYRIGGSILTVRVAWLSAESIAATSAPTPWMPSNEQRQFDMTNAVESAFPQPGGKTKEIDMANLYVGRVPSSVTEDQLFDLFRPFGRVVQSRMFRHQGHGMVRYDNPSCAAAAIDHLDGYRIGGSILNVRVAGLPAESNAAPNAPTPWMPSNEQRQIDMNNLYVCHLPRYINTERLIDIFLPCGQITQAKVVVDRYTGVSKGFGFVRFADPYSAAVALTHMNGYPLDGHVLEVRIAGVQPAAMSSYMAHFYSHFTVHDPAKAAVGIPTSYWPYYYDESTYNTVSEIQGQGTTTSATDASAQTSQKEQLPGSKSGDLVAEKDYSSQSQSAAWAGPPGFEPHAVSKKYAAGSNASQACSKDHLAQSGDGHKRSSIV</sequence>
<dbReference type="CDD" id="cd00590">
    <property type="entry name" value="RRM_SF"/>
    <property type="match status" value="3"/>
</dbReference>
<dbReference type="Pfam" id="PF00076">
    <property type="entry name" value="RRM_1"/>
    <property type="match status" value="7"/>
</dbReference>
<dbReference type="InterPro" id="IPR012677">
    <property type="entry name" value="Nucleotide-bd_a/b_plait_sf"/>
</dbReference>
<dbReference type="PANTHER" id="PTHR48025:SF3">
    <property type="entry name" value="31 KDA RIBONUCLEOPROTEIN, CHLOROPLASTIC-RELATED"/>
    <property type="match status" value="1"/>
</dbReference>
<keyword evidence="6" id="KW-1185">Reference proteome</keyword>
<feature type="domain" description="RRM" evidence="4">
    <location>
        <begin position="304"/>
        <end position="382"/>
    </location>
</feature>
<protein>
    <recommendedName>
        <fullName evidence="4">RRM domain-containing protein</fullName>
    </recommendedName>
</protein>
<dbReference type="InterPro" id="IPR003954">
    <property type="entry name" value="RRM_euk-type"/>
</dbReference>
<dbReference type="HOGENOM" id="CLU_013268_0_0_1"/>
<dbReference type="PANTHER" id="PTHR48025">
    <property type="entry name" value="OS02G0815200 PROTEIN"/>
    <property type="match status" value="1"/>
</dbReference>
<dbReference type="OMA" id="QFDDQDK"/>
<dbReference type="STRING" id="4533.J3M2S1"/>
<feature type="region of interest" description="Disordered" evidence="3">
    <location>
        <begin position="168"/>
        <end position="193"/>
    </location>
</feature>
<organism evidence="5">
    <name type="scientific">Oryza brachyantha</name>
    <name type="common">malo sina</name>
    <dbReference type="NCBI Taxonomy" id="4533"/>
    <lineage>
        <taxon>Eukaryota</taxon>
        <taxon>Viridiplantae</taxon>
        <taxon>Streptophyta</taxon>
        <taxon>Embryophyta</taxon>
        <taxon>Tracheophyta</taxon>
        <taxon>Spermatophyta</taxon>
        <taxon>Magnoliopsida</taxon>
        <taxon>Liliopsida</taxon>
        <taxon>Poales</taxon>
        <taxon>Poaceae</taxon>
        <taxon>BOP clade</taxon>
        <taxon>Oryzoideae</taxon>
        <taxon>Oryzeae</taxon>
        <taxon>Oryzinae</taxon>
        <taxon>Oryza</taxon>
    </lineage>
</organism>
<dbReference type="SMART" id="SM00360">
    <property type="entry name" value="RRM"/>
    <property type="match status" value="7"/>
</dbReference>
<reference evidence="5" key="1">
    <citation type="journal article" date="2013" name="Nat. Commun.">
        <title>Whole-genome sequencing of Oryza brachyantha reveals mechanisms underlying Oryza genome evolution.</title>
        <authorList>
            <person name="Chen J."/>
            <person name="Huang Q."/>
            <person name="Gao D."/>
            <person name="Wang J."/>
            <person name="Lang Y."/>
            <person name="Liu T."/>
            <person name="Li B."/>
            <person name="Bai Z."/>
            <person name="Luis Goicoechea J."/>
            <person name="Liang C."/>
            <person name="Chen C."/>
            <person name="Zhang W."/>
            <person name="Sun S."/>
            <person name="Liao Y."/>
            <person name="Zhang X."/>
            <person name="Yang L."/>
            <person name="Song C."/>
            <person name="Wang M."/>
            <person name="Shi J."/>
            <person name="Liu G."/>
            <person name="Liu J."/>
            <person name="Zhou H."/>
            <person name="Zhou W."/>
            <person name="Yu Q."/>
            <person name="An N."/>
            <person name="Chen Y."/>
            <person name="Cai Q."/>
            <person name="Wang B."/>
            <person name="Liu B."/>
            <person name="Min J."/>
            <person name="Huang Y."/>
            <person name="Wu H."/>
            <person name="Li Z."/>
            <person name="Zhang Y."/>
            <person name="Yin Y."/>
            <person name="Song W."/>
            <person name="Jiang J."/>
            <person name="Jackson S.A."/>
            <person name="Wing R.A."/>
            <person name="Wang J."/>
            <person name="Chen M."/>
        </authorList>
    </citation>
    <scope>NUCLEOTIDE SEQUENCE [LARGE SCALE GENOMIC DNA]</scope>
    <source>
        <strain evidence="5">cv. IRGC 101232</strain>
    </source>
</reference>
<evidence type="ECO:0000313" key="6">
    <source>
        <dbReference type="Proteomes" id="UP000006038"/>
    </source>
</evidence>
<accession>J3M2S1</accession>
<dbReference type="FunFam" id="3.30.70.330:FF:000501">
    <property type="entry name" value="Os04g0682400 protein"/>
    <property type="match status" value="3"/>
</dbReference>
<feature type="region of interest" description="Disordered" evidence="3">
    <location>
        <begin position="1"/>
        <end position="52"/>
    </location>
</feature>
<reference evidence="5" key="2">
    <citation type="submission" date="2013-04" db="UniProtKB">
        <authorList>
            <consortium name="EnsemblPlants"/>
        </authorList>
    </citation>
    <scope>IDENTIFICATION</scope>
</reference>
<evidence type="ECO:0000313" key="5">
    <source>
        <dbReference type="EnsemblPlants" id="OB04G36960.1"/>
    </source>
</evidence>
<feature type="domain" description="RRM" evidence="4">
    <location>
        <begin position="811"/>
        <end position="889"/>
    </location>
</feature>
<feature type="domain" description="RRM" evidence="4">
    <location>
        <begin position="595"/>
        <end position="667"/>
    </location>
</feature>
<feature type="region of interest" description="Disordered" evidence="3">
    <location>
        <begin position="1004"/>
        <end position="1025"/>
    </location>
</feature>
<dbReference type="GO" id="GO:1901259">
    <property type="term" value="P:chloroplast rRNA processing"/>
    <property type="evidence" value="ECO:0007669"/>
    <property type="project" value="TreeGrafter"/>
</dbReference>
<feature type="region of interest" description="Disordered" evidence="3">
    <location>
        <begin position="280"/>
        <end position="299"/>
    </location>
</feature>
<feature type="region of interest" description="Disordered" evidence="3">
    <location>
        <begin position="942"/>
        <end position="987"/>
    </location>
</feature>
<dbReference type="SUPFAM" id="SSF54928">
    <property type="entry name" value="RNA-binding domain, RBD"/>
    <property type="match status" value="6"/>
</dbReference>
<dbReference type="SMART" id="SM00361">
    <property type="entry name" value="RRM_1"/>
    <property type="match status" value="3"/>
</dbReference>
<dbReference type="Gene3D" id="3.30.70.330">
    <property type="match status" value="7"/>
</dbReference>
<dbReference type="InterPro" id="IPR050502">
    <property type="entry name" value="Euk_RNA-bind_prot"/>
</dbReference>
<dbReference type="EnsemblPlants" id="OB04G36960.1">
    <property type="protein sequence ID" value="OB04G36960.1"/>
    <property type="gene ID" value="OB04G36960"/>
</dbReference>
<dbReference type="PROSITE" id="PS50102">
    <property type="entry name" value="RRM"/>
    <property type="match status" value="7"/>
</dbReference>
<feature type="domain" description="RRM" evidence="4">
    <location>
        <begin position="713"/>
        <end position="785"/>
    </location>
</feature>
<feature type="domain" description="RRM" evidence="4">
    <location>
        <begin position="200"/>
        <end position="278"/>
    </location>
</feature>
<dbReference type="Gramene" id="OB04G36960.1">
    <property type="protein sequence ID" value="OB04G36960.1"/>
    <property type="gene ID" value="OB04G36960"/>
</dbReference>
<proteinExistence type="predicted"/>
<evidence type="ECO:0000256" key="1">
    <source>
        <dbReference type="ARBA" id="ARBA00022884"/>
    </source>
</evidence>
<dbReference type="GO" id="GO:0009535">
    <property type="term" value="C:chloroplast thylakoid membrane"/>
    <property type="evidence" value="ECO:0007669"/>
    <property type="project" value="TreeGrafter"/>
</dbReference>
<evidence type="ECO:0000259" key="4">
    <source>
        <dbReference type="PROSITE" id="PS50102"/>
    </source>
</evidence>